<evidence type="ECO:0000313" key="2">
    <source>
        <dbReference type="EnsemblMetazoa" id="XP_022667304"/>
    </source>
</evidence>
<keyword evidence="1" id="KW-0472">Membrane</keyword>
<protein>
    <submittedName>
        <fullName evidence="2">Uncharacterized protein</fullName>
    </submittedName>
</protein>
<keyword evidence="3" id="KW-1185">Reference proteome</keyword>
<name>A0A7M7KQP2_VARDE</name>
<evidence type="ECO:0000256" key="1">
    <source>
        <dbReference type="SAM" id="Phobius"/>
    </source>
</evidence>
<evidence type="ECO:0000313" key="3">
    <source>
        <dbReference type="Proteomes" id="UP000594260"/>
    </source>
</evidence>
<dbReference type="EnsemblMetazoa" id="XM_022811569">
    <property type="protein sequence ID" value="XP_022667304"/>
    <property type="gene ID" value="LOC111252913"/>
</dbReference>
<dbReference type="OrthoDB" id="6504078at2759"/>
<dbReference type="RefSeq" id="XP_022667304.1">
    <property type="nucleotide sequence ID" value="XM_022811569.1"/>
</dbReference>
<dbReference type="AlphaFoldDB" id="A0A7M7KQP2"/>
<organism evidence="2 3">
    <name type="scientific">Varroa destructor</name>
    <name type="common">Honeybee mite</name>
    <dbReference type="NCBI Taxonomy" id="109461"/>
    <lineage>
        <taxon>Eukaryota</taxon>
        <taxon>Metazoa</taxon>
        <taxon>Ecdysozoa</taxon>
        <taxon>Arthropoda</taxon>
        <taxon>Chelicerata</taxon>
        <taxon>Arachnida</taxon>
        <taxon>Acari</taxon>
        <taxon>Parasitiformes</taxon>
        <taxon>Mesostigmata</taxon>
        <taxon>Gamasina</taxon>
        <taxon>Dermanyssoidea</taxon>
        <taxon>Varroidae</taxon>
        <taxon>Varroa</taxon>
    </lineage>
</organism>
<accession>A0A7M7KQP2</accession>
<keyword evidence="1" id="KW-0812">Transmembrane</keyword>
<feature type="transmembrane region" description="Helical" evidence="1">
    <location>
        <begin position="12"/>
        <end position="31"/>
    </location>
</feature>
<dbReference type="KEGG" id="vde:111252913"/>
<feature type="transmembrane region" description="Helical" evidence="1">
    <location>
        <begin position="54"/>
        <end position="75"/>
    </location>
</feature>
<reference evidence="2" key="1">
    <citation type="submission" date="2021-01" db="UniProtKB">
        <authorList>
            <consortium name="EnsemblMetazoa"/>
        </authorList>
    </citation>
    <scope>IDENTIFICATION</scope>
</reference>
<dbReference type="InParanoid" id="A0A7M7KQP2"/>
<sequence>MVTSSTNIEMRAILKLIACVVMLHCVLSVPVDTKKEDKSLITGRASMLGRFEPIVNSVVVPFLVATGVVSLVRMVPGVVSSLPGMLGFAKRTGYEGVAGLGGEQVPKEFYDIMTMLDNAAIRYGQPVSADPTAAASHRQPVTSVSQAYPYQAYQAYLAQQAQTQANQAAQAQATAAQAQAAAAQVAQASQVQKAQATARQHQG</sequence>
<proteinExistence type="predicted"/>
<dbReference type="Proteomes" id="UP000594260">
    <property type="component" value="Unplaced"/>
</dbReference>
<dbReference type="GeneID" id="111252913"/>
<keyword evidence="1" id="KW-1133">Transmembrane helix</keyword>